<sequence>MSDKEKLEQMKSNLQKIAAQNPQKEVSYQEIFSNSFMQKYTQFANFIFFMKGLKIDDFSKIEKLKSDTLNDFVQKNSHFKTWEEMQQAAVNDYMNSLF</sequence>
<dbReference type="Proteomes" id="UP000823844">
    <property type="component" value="Unassembled WGS sequence"/>
</dbReference>
<gene>
    <name evidence="1" type="ORF">H9806_00315</name>
</gene>
<protein>
    <submittedName>
        <fullName evidence="1">Uncharacterized protein</fullName>
    </submittedName>
</protein>
<reference evidence="1" key="1">
    <citation type="journal article" date="2021" name="PeerJ">
        <title>Extensive microbial diversity within the chicken gut microbiome revealed by metagenomics and culture.</title>
        <authorList>
            <person name="Gilroy R."/>
            <person name="Ravi A."/>
            <person name="Getino M."/>
            <person name="Pursley I."/>
            <person name="Horton D.L."/>
            <person name="Alikhan N.F."/>
            <person name="Baker D."/>
            <person name="Gharbi K."/>
            <person name="Hall N."/>
            <person name="Watson M."/>
            <person name="Adriaenssens E.M."/>
            <person name="Foster-Nyarko E."/>
            <person name="Jarju S."/>
            <person name="Secka A."/>
            <person name="Antonio M."/>
            <person name="Oren A."/>
            <person name="Chaudhuri R.R."/>
            <person name="La Ragione R."/>
            <person name="Hildebrand F."/>
            <person name="Pallen M.J."/>
        </authorList>
    </citation>
    <scope>NUCLEOTIDE SEQUENCE</scope>
    <source>
        <strain evidence="1">F6-686</strain>
    </source>
</reference>
<evidence type="ECO:0000313" key="2">
    <source>
        <dbReference type="Proteomes" id="UP000823844"/>
    </source>
</evidence>
<dbReference type="AlphaFoldDB" id="A0A9E2KQU2"/>
<evidence type="ECO:0000313" key="1">
    <source>
        <dbReference type="EMBL" id="MBU3827623.1"/>
    </source>
</evidence>
<name>A0A9E2KQU2_9LACO</name>
<dbReference type="EMBL" id="JAHLFT010000007">
    <property type="protein sequence ID" value="MBU3827623.1"/>
    <property type="molecule type" value="Genomic_DNA"/>
</dbReference>
<comment type="caution">
    <text evidence="1">The sequence shown here is derived from an EMBL/GenBank/DDBJ whole genome shotgun (WGS) entry which is preliminary data.</text>
</comment>
<accession>A0A9E2KQU2</accession>
<reference evidence="1" key="2">
    <citation type="submission" date="2021-04" db="EMBL/GenBank/DDBJ databases">
        <authorList>
            <person name="Gilroy R."/>
        </authorList>
    </citation>
    <scope>NUCLEOTIDE SEQUENCE</scope>
    <source>
        <strain evidence="1">F6-686</strain>
    </source>
</reference>
<proteinExistence type="predicted"/>
<organism evidence="1 2">
    <name type="scientific">Candidatus Lactobacillus pullistercoris</name>
    <dbReference type="NCBI Taxonomy" id="2838636"/>
    <lineage>
        <taxon>Bacteria</taxon>
        <taxon>Bacillati</taxon>
        <taxon>Bacillota</taxon>
        <taxon>Bacilli</taxon>
        <taxon>Lactobacillales</taxon>
        <taxon>Lactobacillaceae</taxon>
        <taxon>Lactobacillus</taxon>
    </lineage>
</organism>